<evidence type="ECO:0000313" key="3">
    <source>
        <dbReference type="Proteomes" id="UP000064201"/>
    </source>
</evidence>
<feature type="domain" description="Transposase IS200-like" evidence="1">
    <location>
        <begin position="9"/>
        <end position="124"/>
    </location>
</feature>
<dbReference type="RefSeq" id="WP_047251427.1">
    <property type="nucleotide sequence ID" value="NZ_CP011367.1"/>
</dbReference>
<evidence type="ECO:0000313" key="2">
    <source>
        <dbReference type="EMBL" id="AKJ95507.1"/>
    </source>
</evidence>
<dbReference type="KEGG" id="tvr:TVD_09125"/>
<dbReference type="PATRIC" id="fig|106634.4.peg.1867"/>
<dbReference type="Pfam" id="PF01797">
    <property type="entry name" value="Y1_Tnp"/>
    <property type="match status" value="1"/>
</dbReference>
<evidence type="ECO:0000259" key="1">
    <source>
        <dbReference type="SMART" id="SM01321"/>
    </source>
</evidence>
<organism evidence="2 3">
    <name type="scientific">Thioalkalivibrio versutus</name>
    <dbReference type="NCBI Taxonomy" id="106634"/>
    <lineage>
        <taxon>Bacteria</taxon>
        <taxon>Pseudomonadati</taxon>
        <taxon>Pseudomonadota</taxon>
        <taxon>Gammaproteobacteria</taxon>
        <taxon>Chromatiales</taxon>
        <taxon>Ectothiorhodospiraceae</taxon>
        <taxon>Thioalkalivibrio</taxon>
    </lineage>
</organism>
<dbReference type="InterPro" id="IPR002686">
    <property type="entry name" value="Transposase_17"/>
</dbReference>
<dbReference type="Proteomes" id="UP000064201">
    <property type="component" value="Chromosome"/>
</dbReference>
<gene>
    <name evidence="2" type="ORF">TVD_09125</name>
</gene>
<protein>
    <submittedName>
        <fullName evidence="2">Transposase</fullName>
    </submittedName>
</protein>
<reference evidence="2 3" key="1">
    <citation type="submission" date="2015-04" db="EMBL/GenBank/DDBJ databases">
        <title>Complete Sequence for the Genome of the Thioalkalivibrio versutus D301.</title>
        <authorList>
            <person name="Mu T."/>
            <person name="Zhou J."/>
            <person name="Xu X."/>
        </authorList>
    </citation>
    <scope>NUCLEOTIDE SEQUENCE [LARGE SCALE GENOMIC DNA]</scope>
    <source>
        <strain evidence="2 3">D301</strain>
    </source>
</reference>
<dbReference type="GO" id="GO:0006313">
    <property type="term" value="P:DNA transposition"/>
    <property type="evidence" value="ECO:0007669"/>
    <property type="project" value="InterPro"/>
</dbReference>
<dbReference type="SUPFAM" id="SSF143422">
    <property type="entry name" value="Transposase IS200-like"/>
    <property type="match status" value="1"/>
</dbReference>
<keyword evidence="3" id="KW-1185">Reference proteome</keyword>
<accession>A0A0G3G7N7</accession>
<dbReference type="GO" id="GO:0004803">
    <property type="term" value="F:transposase activity"/>
    <property type="evidence" value="ECO:0007669"/>
    <property type="project" value="InterPro"/>
</dbReference>
<proteinExistence type="predicted"/>
<dbReference type="SMART" id="SM01321">
    <property type="entry name" value="Y1_Tnp"/>
    <property type="match status" value="1"/>
</dbReference>
<dbReference type="PANTHER" id="PTHR34322:SF2">
    <property type="entry name" value="TRANSPOSASE IS200-LIKE DOMAIN-CONTAINING PROTEIN"/>
    <property type="match status" value="1"/>
</dbReference>
<dbReference type="GO" id="GO:0003677">
    <property type="term" value="F:DNA binding"/>
    <property type="evidence" value="ECO:0007669"/>
    <property type="project" value="InterPro"/>
</dbReference>
<dbReference type="EMBL" id="CP011367">
    <property type="protein sequence ID" value="AKJ95507.1"/>
    <property type="molecule type" value="Genomic_DNA"/>
</dbReference>
<dbReference type="InterPro" id="IPR036515">
    <property type="entry name" value="Transposase_17_sf"/>
</dbReference>
<dbReference type="Gene3D" id="3.30.70.1290">
    <property type="entry name" value="Transposase IS200-like"/>
    <property type="match status" value="1"/>
</dbReference>
<name>A0A0G3G7N7_9GAMM</name>
<sequence>MPRANRHHLPGHVWHVTHRCHKQEFLLKFARDRRLWRYWLYQARQRYGLCVLNYIVTSNHVHLLVRDGGGGEIARSMQLIAGRVGQSYNRRKARKGAVWEDRYHATAVQTGAHLARCLVYIDLNMVRAGVVKHPSEWEASGYREIQAPPDRYRVIDEQALLDTLEIGSVAELRECHRLWVEEALASDRASRDEWWTTAVAVGDRSYVDEVHRALGVRSPGRHVEQTGDTAWVRDDGASYGVDQRF</sequence>
<dbReference type="PANTHER" id="PTHR34322">
    <property type="entry name" value="TRANSPOSASE, Y1_TNP DOMAIN-CONTAINING"/>
    <property type="match status" value="1"/>
</dbReference>
<dbReference type="STRING" id="106634.TVD_09125"/>
<dbReference type="AlphaFoldDB" id="A0A0G3G7N7"/>
<dbReference type="OrthoDB" id="9814067at2"/>